<dbReference type="GeneID" id="136800888"/>
<keyword evidence="6" id="KW-0547">Nucleotide-binding</keyword>
<dbReference type="InterPro" id="IPR046906">
    <property type="entry name" value="Mab-21_HhH/H2TH-like"/>
</dbReference>
<keyword evidence="12" id="KW-1185">Reference proteome</keyword>
<keyword evidence="5" id="KW-0479">Metal-binding</keyword>
<evidence type="ECO:0000256" key="2">
    <source>
        <dbReference type="ARBA" id="ARBA00008307"/>
    </source>
</evidence>
<dbReference type="Pfam" id="PF20266">
    <property type="entry name" value="Mab-21_C"/>
    <property type="match status" value="1"/>
</dbReference>
<dbReference type="InterPro" id="IPR046903">
    <property type="entry name" value="Mab-21-like_nuc_Trfase"/>
</dbReference>
<dbReference type="EnsemblMetazoa" id="CLYHEMT006687.1">
    <property type="protein sequence ID" value="CLYHEMP006687.1"/>
    <property type="gene ID" value="CLYHEMG006687"/>
</dbReference>
<keyword evidence="3" id="KW-0808">Transferase</keyword>
<dbReference type="GO" id="GO:0016779">
    <property type="term" value="F:nucleotidyltransferase activity"/>
    <property type="evidence" value="ECO:0007669"/>
    <property type="project" value="UniProtKB-KW"/>
</dbReference>
<sequence length="334" mass="38757">MALRVGAATEFDLNVVFKLPFYRGDFDLVTTSHEDALIFNVVPGSAVYCTKKTFDQLMPSTHPRYSDYKFLRSFFESFHYSGVIPGFREYRYVLLPQQLSSWFQGIVYKTTDKVNAKYTSWWSSKISVGNGEKVSFSYHKAGPAYTLKVVSDSGMFIDVDLVPVFQLSSSSVVLVPKPYPRQSKYLWRLSYPDRERRIFHDQSCAKKVLKLLKRFRDMQGAPWKKLSSYYLKTLVMLVLDNQRWLDRNLYTLFIQCLKRLLQYLSDGKIPLFHDQECNLLQDLNRSTISNMKGRLERIMKDIDQNPPITLRKYFVLEECSTGSVDGAGSSCQIM</sequence>
<evidence type="ECO:0008006" key="13">
    <source>
        <dbReference type="Google" id="ProtNLM"/>
    </source>
</evidence>
<dbReference type="SMART" id="SM01265">
    <property type="entry name" value="Mab-21"/>
    <property type="match status" value="1"/>
</dbReference>
<dbReference type="Pfam" id="PF03281">
    <property type="entry name" value="Mab-21"/>
    <property type="match status" value="1"/>
</dbReference>
<keyword evidence="7" id="KW-0067">ATP-binding</keyword>
<accession>A0A7M5VAF6</accession>
<evidence type="ECO:0000256" key="1">
    <source>
        <dbReference type="ARBA" id="ARBA00001946"/>
    </source>
</evidence>
<dbReference type="InterPro" id="IPR024810">
    <property type="entry name" value="MAB21L/cGLR"/>
</dbReference>
<evidence type="ECO:0000259" key="10">
    <source>
        <dbReference type="Pfam" id="PF20266"/>
    </source>
</evidence>
<evidence type="ECO:0000256" key="4">
    <source>
        <dbReference type="ARBA" id="ARBA00022695"/>
    </source>
</evidence>
<feature type="domain" description="Mab-21-like nucleotidyltransferase" evidence="9">
    <location>
        <begin position="3"/>
        <end position="200"/>
    </location>
</feature>
<proteinExistence type="inferred from homology"/>
<dbReference type="PANTHER" id="PTHR10656">
    <property type="entry name" value="CELL FATE DETERMINING PROTEIN MAB21-RELATED"/>
    <property type="match status" value="1"/>
</dbReference>
<dbReference type="OrthoDB" id="1877767at2759"/>
<evidence type="ECO:0000256" key="6">
    <source>
        <dbReference type="ARBA" id="ARBA00022741"/>
    </source>
</evidence>
<feature type="domain" description="Mab-21-like HhH/H2TH-like" evidence="10">
    <location>
        <begin position="204"/>
        <end position="296"/>
    </location>
</feature>
<dbReference type="Proteomes" id="UP000594262">
    <property type="component" value="Unplaced"/>
</dbReference>
<evidence type="ECO:0000256" key="7">
    <source>
        <dbReference type="ARBA" id="ARBA00022840"/>
    </source>
</evidence>
<dbReference type="Gene3D" id="1.10.1410.40">
    <property type="match status" value="1"/>
</dbReference>
<keyword evidence="8" id="KW-0460">Magnesium</keyword>
<evidence type="ECO:0000313" key="12">
    <source>
        <dbReference type="Proteomes" id="UP000594262"/>
    </source>
</evidence>
<evidence type="ECO:0000256" key="5">
    <source>
        <dbReference type="ARBA" id="ARBA00022723"/>
    </source>
</evidence>
<evidence type="ECO:0000259" key="9">
    <source>
        <dbReference type="Pfam" id="PF03281"/>
    </source>
</evidence>
<protein>
    <recommendedName>
        <fullName evidence="13">Mab-21-like HhH/H2TH-like domain-containing protein</fullName>
    </recommendedName>
</protein>
<dbReference type="GO" id="GO:0005524">
    <property type="term" value="F:ATP binding"/>
    <property type="evidence" value="ECO:0007669"/>
    <property type="project" value="UniProtKB-KW"/>
</dbReference>
<evidence type="ECO:0000313" key="11">
    <source>
        <dbReference type="EnsemblMetazoa" id="CLYHEMP006687.1"/>
    </source>
</evidence>
<reference evidence="11" key="1">
    <citation type="submission" date="2021-01" db="UniProtKB">
        <authorList>
            <consortium name="EnsemblMetazoa"/>
        </authorList>
    </citation>
    <scope>IDENTIFICATION</scope>
</reference>
<name>A0A7M5VAF6_9CNID</name>
<dbReference type="GO" id="GO:0046872">
    <property type="term" value="F:metal ion binding"/>
    <property type="evidence" value="ECO:0007669"/>
    <property type="project" value="UniProtKB-KW"/>
</dbReference>
<comment type="cofactor">
    <cofactor evidence="1">
        <name>Mg(2+)</name>
        <dbReference type="ChEBI" id="CHEBI:18420"/>
    </cofactor>
</comment>
<dbReference type="Gene3D" id="3.30.460.90">
    <property type="match status" value="1"/>
</dbReference>
<keyword evidence="4" id="KW-0548">Nucleotidyltransferase</keyword>
<dbReference type="AlphaFoldDB" id="A0A7M5VAF6"/>
<organism evidence="11 12">
    <name type="scientific">Clytia hemisphaerica</name>
    <dbReference type="NCBI Taxonomy" id="252671"/>
    <lineage>
        <taxon>Eukaryota</taxon>
        <taxon>Metazoa</taxon>
        <taxon>Cnidaria</taxon>
        <taxon>Hydrozoa</taxon>
        <taxon>Hydroidolina</taxon>
        <taxon>Leptothecata</taxon>
        <taxon>Obeliida</taxon>
        <taxon>Clytiidae</taxon>
        <taxon>Clytia</taxon>
    </lineage>
</organism>
<comment type="similarity">
    <text evidence="2">Belongs to the mab-21 family.</text>
</comment>
<evidence type="ECO:0000256" key="3">
    <source>
        <dbReference type="ARBA" id="ARBA00022679"/>
    </source>
</evidence>
<evidence type="ECO:0000256" key="8">
    <source>
        <dbReference type="ARBA" id="ARBA00022842"/>
    </source>
</evidence>
<dbReference type="RefSeq" id="XP_066913599.1">
    <property type="nucleotide sequence ID" value="XM_067057498.1"/>
</dbReference>
<dbReference type="PANTHER" id="PTHR10656:SF42">
    <property type="entry name" value="CYCLIC GMP-AMP SYNTHASE-LIKE PROTEIN-RELATED"/>
    <property type="match status" value="1"/>
</dbReference>